<name>A0A4Q7NJX6_9BURK</name>
<evidence type="ECO:0000256" key="7">
    <source>
        <dbReference type="SAM" id="Phobius"/>
    </source>
</evidence>
<evidence type="ECO:0000313" key="9">
    <source>
        <dbReference type="EMBL" id="RZS85289.1"/>
    </source>
</evidence>
<dbReference type="Gene3D" id="2.40.10.340">
    <property type="entry name" value="Rod shape-determining protein MreC, domain 1"/>
    <property type="match status" value="1"/>
</dbReference>
<keyword evidence="7" id="KW-1133">Transmembrane helix</keyword>
<keyword evidence="7" id="KW-0812">Transmembrane</keyword>
<feature type="domain" description="Rod shape-determining protein MreC beta-barrel core" evidence="8">
    <location>
        <begin position="127"/>
        <end position="274"/>
    </location>
</feature>
<dbReference type="Proteomes" id="UP000292445">
    <property type="component" value="Unassembled WGS sequence"/>
</dbReference>
<dbReference type="InterPro" id="IPR042175">
    <property type="entry name" value="Cell/Rod_MreC_2"/>
</dbReference>
<evidence type="ECO:0000259" key="8">
    <source>
        <dbReference type="Pfam" id="PF04085"/>
    </source>
</evidence>
<organism evidence="9 10">
    <name type="scientific">Pigmentiphaga kullae</name>
    <dbReference type="NCBI Taxonomy" id="151784"/>
    <lineage>
        <taxon>Bacteria</taxon>
        <taxon>Pseudomonadati</taxon>
        <taxon>Pseudomonadota</taxon>
        <taxon>Betaproteobacteria</taxon>
        <taxon>Burkholderiales</taxon>
        <taxon>Alcaligenaceae</taxon>
        <taxon>Pigmentiphaga</taxon>
    </lineage>
</organism>
<keyword evidence="10" id="KW-1185">Reference proteome</keyword>
<feature type="region of interest" description="Disordered" evidence="6">
    <location>
        <begin position="282"/>
        <end position="310"/>
    </location>
</feature>
<evidence type="ECO:0000256" key="6">
    <source>
        <dbReference type="SAM" id="MobiDB-lite"/>
    </source>
</evidence>
<dbReference type="Pfam" id="PF04085">
    <property type="entry name" value="MreC"/>
    <property type="match status" value="1"/>
</dbReference>
<dbReference type="NCBIfam" id="TIGR00219">
    <property type="entry name" value="mreC"/>
    <property type="match status" value="1"/>
</dbReference>
<comment type="caution">
    <text evidence="9">The sequence shown here is derived from an EMBL/GenBank/DDBJ whole genome shotgun (WGS) entry which is preliminary data.</text>
</comment>
<dbReference type="InterPro" id="IPR042177">
    <property type="entry name" value="Cell/Rod_1"/>
</dbReference>
<dbReference type="PANTHER" id="PTHR34138:SF1">
    <property type="entry name" value="CELL SHAPE-DETERMINING PROTEIN MREC"/>
    <property type="match status" value="1"/>
</dbReference>
<dbReference type="EMBL" id="SGXC01000001">
    <property type="protein sequence ID" value="RZS85289.1"/>
    <property type="molecule type" value="Genomic_DNA"/>
</dbReference>
<proteinExistence type="inferred from homology"/>
<reference evidence="9 10" key="1">
    <citation type="submission" date="2019-02" db="EMBL/GenBank/DDBJ databases">
        <title>Genomic Encyclopedia of Type Strains, Phase IV (KMG-IV): sequencing the most valuable type-strain genomes for metagenomic binning, comparative biology and taxonomic classification.</title>
        <authorList>
            <person name="Goeker M."/>
        </authorList>
    </citation>
    <scope>NUCLEOTIDE SEQUENCE [LARGE SCALE GENOMIC DNA]</scope>
    <source>
        <strain evidence="9 10">K24</strain>
    </source>
</reference>
<feature type="transmembrane region" description="Helical" evidence="7">
    <location>
        <begin position="15"/>
        <end position="32"/>
    </location>
</feature>
<dbReference type="PANTHER" id="PTHR34138">
    <property type="entry name" value="CELL SHAPE-DETERMINING PROTEIN MREC"/>
    <property type="match status" value="1"/>
</dbReference>
<dbReference type="Gene3D" id="2.40.10.350">
    <property type="entry name" value="Rod shape-determining protein MreC, domain 2"/>
    <property type="match status" value="1"/>
</dbReference>
<evidence type="ECO:0000256" key="4">
    <source>
        <dbReference type="ARBA" id="ARBA00032089"/>
    </source>
</evidence>
<keyword evidence="7" id="KW-0472">Membrane</keyword>
<feature type="compositionally biased region" description="Low complexity" evidence="6">
    <location>
        <begin position="294"/>
        <end position="310"/>
    </location>
</feature>
<dbReference type="GO" id="GO:0005886">
    <property type="term" value="C:plasma membrane"/>
    <property type="evidence" value="ECO:0007669"/>
    <property type="project" value="TreeGrafter"/>
</dbReference>
<dbReference type="AlphaFoldDB" id="A0A4Q7NJX6"/>
<protein>
    <recommendedName>
        <fullName evidence="2 5">Cell shape-determining protein MreC</fullName>
    </recommendedName>
    <alternativeName>
        <fullName evidence="4 5">Cell shape protein MreC</fullName>
    </alternativeName>
</protein>
<evidence type="ECO:0000256" key="5">
    <source>
        <dbReference type="PIRNR" id="PIRNR038471"/>
    </source>
</evidence>
<dbReference type="OrthoDB" id="9808025at2"/>
<keyword evidence="3 5" id="KW-0133">Cell shape</keyword>
<dbReference type="GO" id="GO:0008360">
    <property type="term" value="P:regulation of cell shape"/>
    <property type="evidence" value="ECO:0007669"/>
    <property type="project" value="UniProtKB-KW"/>
</dbReference>
<gene>
    <name evidence="9" type="ORF">EV675_1312</name>
</gene>
<evidence type="ECO:0000256" key="1">
    <source>
        <dbReference type="ARBA" id="ARBA00009369"/>
    </source>
</evidence>
<accession>A0A4Q7NJX6</accession>
<evidence type="ECO:0000256" key="2">
    <source>
        <dbReference type="ARBA" id="ARBA00013855"/>
    </source>
</evidence>
<dbReference type="InterPro" id="IPR055342">
    <property type="entry name" value="MreC_beta-barrel_core"/>
</dbReference>
<comment type="similarity">
    <text evidence="1 5">Belongs to the MreC family.</text>
</comment>
<dbReference type="RefSeq" id="WP_130356522.1">
    <property type="nucleotide sequence ID" value="NZ_SGXC01000001.1"/>
</dbReference>
<evidence type="ECO:0000313" key="10">
    <source>
        <dbReference type="Proteomes" id="UP000292445"/>
    </source>
</evidence>
<sequence>MQYSPPSFFKQGPPALVRLAFFVFLSVVMLVVDTRMRALDALREAVSVVLYPFQRVMLLPRDGVRYVSDFFEVNSSVQQEIELMRRQRIEMAQSTAQAAQLASENAQLRRLLGASERVPAPAVLVQVLYESRDAFSRRLIIDKGSHYGIIAGMPVIDDGGVVGQVVRTSPMTSEVALLTDRVQSIPIQVLRNGLRGITSGGEIPGRLGLRFMASDADIQVGDTLVTSGLDGIYPEGLPVATVESVERDASSGFARILCKPVAGVERYRHFLVLQTIKPELAGASGDESSKSESSKLSPQSSIKPSATPSR</sequence>
<dbReference type="InterPro" id="IPR007221">
    <property type="entry name" value="MreC"/>
</dbReference>
<dbReference type="PIRSF" id="PIRSF038471">
    <property type="entry name" value="MreC"/>
    <property type="match status" value="1"/>
</dbReference>
<evidence type="ECO:0000256" key="3">
    <source>
        <dbReference type="ARBA" id="ARBA00022960"/>
    </source>
</evidence>
<comment type="function">
    <text evidence="5">Involved in formation and maintenance of cell shape.</text>
</comment>